<evidence type="ECO:0000313" key="2">
    <source>
        <dbReference type="EMBL" id="MCT8973483.1"/>
    </source>
</evidence>
<dbReference type="Proteomes" id="UP001320898">
    <property type="component" value="Unassembled WGS sequence"/>
</dbReference>
<dbReference type="Pfam" id="PF00027">
    <property type="entry name" value="cNMP_binding"/>
    <property type="match status" value="1"/>
</dbReference>
<evidence type="ECO:0000259" key="1">
    <source>
        <dbReference type="PROSITE" id="PS50042"/>
    </source>
</evidence>
<dbReference type="SUPFAM" id="SSF51206">
    <property type="entry name" value="cAMP-binding domain-like"/>
    <property type="match status" value="1"/>
</dbReference>
<reference evidence="2 3" key="1">
    <citation type="submission" date="2022-04" db="EMBL/GenBank/DDBJ databases">
        <authorList>
            <person name="Ye Y.-Q."/>
            <person name="Du Z.-J."/>
        </authorList>
    </citation>
    <scope>NUCLEOTIDE SEQUENCE [LARGE SCALE GENOMIC DNA]</scope>
    <source>
        <strain evidence="2 3">A6E488</strain>
    </source>
</reference>
<evidence type="ECO:0000313" key="3">
    <source>
        <dbReference type="Proteomes" id="UP001320898"/>
    </source>
</evidence>
<name>A0AAW5R491_9HYPH</name>
<dbReference type="SMART" id="SM00100">
    <property type="entry name" value="cNMP"/>
    <property type="match status" value="1"/>
</dbReference>
<dbReference type="Gene3D" id="2.60.120.10">
    <property type="entry name" value="Jelly Rolls"/>
    <property type="match status" value="1"/>
</dbReference>
<feature type="domain" description="Cyclic nucleotide-binding" evidence="1">
    <location>
        <begin position="13"/>
        <end position="97"/>
    </location>
</feature>
<dbReference type="CDD" id="cd00038">
    <property type="entry name" value="CAP_ED"/>
    <property type="match status" value="1"/>
</dbReference>
<comment type="caution">
    <text evidence="2">The sequence shown here is derived from an EMBL/GenBank/DDBJ whole genome shotgun (WGS) entry which is preliminary data.</text>
</comment>
<dbReference type="InterPro" id="IPR018490">
    <property type="entry name" value="cNMP-bd_dom_sf"/>
</dbReference>
<dbReference type="AlphaFoldDB" id="A0AAW5R491"/>
<sequence>MRTLESVMIEHRFFHGLEDELTRAIAGCGKQVRFETGQYLYRQGDPADTFYIIRRGSVGLEMRGPQGNMMFNTEHPGGVLNAAWIVPPYRCSTDARALETTVAVALNGKCLRDKCEADHHLGYELMKRFVPVLVDRLTHARFQTLDVYGAGMA</sequence>
<accession>A0AAW5R491</accession>
<protein>
    <submittedName>
        <fullName evidence="2">Cyclic nucleotide-binding domain-containing protein</fullName>
    </submittedName>
</protein>
<dbReference type="EMBL" id="JALIDZ010000007">
    <property type="protein sequence ID" value="MCT8973483.1"/>
    <property type="molecule type" value="Genomic_DNA"/>
</dbReference>
<dbReference type="RefSeq" id="WP_261617048.1">
    <property type="nucleotide sequence ID" value="NZ_JALIDZ010000007.1"/>
</dbReference>
<proteinExistence type="predicted"/>
<organism evidence="2 3">
    <name type="scientific">Microbaculum marinisediminis</name>
    <dbReference type="NCBI Taxonomy" id="2931392"/>
    <lineage>
        <taxon>Bacteria</taxon>
        <taxon>Pseudomonadati</taxon>
        <taxon>Pseudomonadota</taxon>
        <taxon>Alphaproteobacteria</taxon>
        <taxon>Hyphomicrobiales</taxon>
        <taxon>Tepidamorphaceae</taxon>
        <taxon>Microbaculum</taxon>
    </lineage>
</organism>
<dbReference type="PROSITE" id="PS50042">
    <property type="entry name" value="CNMP_BINDING_3"/>
    <property type="match status" value="1"/>
</dbReference>
<dbReference type="InterPro" id="IPR014710">
    <property type="entry name" value="RmlC-like_jellyroll"/>
</dbReference>
<gene>
    <name evidence="2" type="ORF">MUB46_16595</name>
</gene>
<keyword evidence="3" id="KW-1185">Reference proteome</keyword>
<dbReference type="InterPro" id="IPR000595">
    <property type="entry name" value="cNMP-bd_dom"/>
</dbReference>